<dbReference type="Pfam" id="PF00583">
    <property type="entry name" value="Acetyltransf_1"/>
    <property type="match status" value="1"/>
</dbReference>
<evidence type="ECO:0000313" key="3">
    <source>
        <dbReference type="Proteomes" id="UP001158045"/>
    </source>
</evidence>
<dbReference type="RefSeq" id="WP_281093221.1">
    <property type="nucleotide sequence ID" value="NZ_JARYZI010000002.1"/>
</dbReference>
<keyword evidence="2" id="KW-0012">Acyltransferase</keyword>
<keyword evidence="2" id="KW-0808">Transferase</keyword>
<reference evidence="2 3" key="1">
    <citation type="submission" date="2023-04" db="EMBL/GenBank/DDBJ databases">
        <title>Fusibacter bizertensis strain WBS, isolated from littoral bottom sediments of the Arctic seas - biochemical and genomic analysis.</title>
        <authorList>
            <person name="Brioukhanov A.L."/>
        </authorList>
    </citation>
    <scope>NUCLEOTIDE SEQUENCE [LARGE SCALE GENOMIC DNA]</scope>
    <source>
        <strain evidence="2 3">WBS</strain>
    </source>
</reference>
<name>A0ABT6NAG6_9FIRM</name>
<comment type="caution">
    <text evidence="2">The sequence shown here is derived from an EMBL/GenBank/DDBJ whole genome shotgun (WGS) entry which is preliminary data.</text>
</comment>
<sequence>MERLEDFIPHLKQKPTITETLRFRRATHDDIDTLRHISKSWTQKELTEGEPFTEEGYLASIEGTDLPPIPTATVDQQVTLIIESVMLDRPIGYTELYHGYPDEDTLWIGMFVIDADDRRHGFGKTAIEALTLLASDYHLKFMGIGVSLKNWTGLKFWHSVGFKTLFSVHVDTPYDASKHGLIGILKAL</sequence>
<dbReference type="PROSITE" id="PS51186">
    <property type="entry name" value="GNAT"/>
    <property type="match status" value="1"/>
</dbReference>
<keyword evidence="3" id="KW-1185">Reference proteome</keyword>
<dbReference type="SUPFAM" id="SSF55729">
    <property type="entry name" value="Acyl-CoA N-acyltransferases (Nat)"/>
    <property type="match status" value="1"/>
</dbReference>
<evidence type="ECO:0000313" key="2">
    <source>
        <dbReference type="EMBL" id="MDH8677408.1"/>
    </source>
</evidence>
<dbReference type="InterPro" id="IPR000182">
    <property type="entry name" value="GNAT_dom"/>
</dbReference>
<dbReference type="CDD" id="cd04301">
    <property type="entry name" value="NAT_SF"/>
    <property type="match status" value="1"/>
</dbReference>
<dbReference type="GO" id="GO:0016746">
    <property type="term" value="F:acyltransferase activity"/>
    <property type="evidence" value="ECO:0007669"/>
    <property type="project" value="UniProtKB-KW"/>
</dbReference>
<proteinExistence type="predicted"/>
<protein>
    <submittedName>
        <fullName evidence="2">GNAT family N-acetyltransferase</fullName>
        <ecNumber evidence="2">2.3.1.-</ecNumber>
    </submittedName>
</protein>
<dbReference type="EC" id="2.3.1.-" evidence="2"/>
<dbReference type="InterPro" id="IPR016181">
    <property type="entry name" value="Acyl_CoA_acyltransferase"/>
</dbReference>
<gene>
    <name evidence="2" type="ORF">QE109_04570</name>
</gene>
<feature type="domain" description="N-acetyltransferase" evidence="1">
    <location>
        <begin position="21"/>
        <end position="188"/>
    </location>
</feature>
<organism evidence="2 3">
    <name type="scientific">Fusibacter bizertensis</name>
    <dbReference type="NCBI Taxonomy" id="1488331"/>
    <lineage>
        <taxon>Bacteria</taxon>
        <taxon>Bacillati</taxon>
        <taxon>Bacillota</taxon>
        <taxon>Clostridia</taxon>
        <taxon>Eubacteriales</taxon>
        <taxon>Eubacteriales Family XII. Incertae Sedis</taxon>
        <taxon>Fusibacter</taxon>
    </lineage>
</organism>
<evidence type="ECO:0000259" key="1">
    <source>
        <dbReference type="PROSITE" id="PS51186"/>
    </source>
</evidence>
<accession>A0ABT6NAG6</accession>
<dbReference type="Gene3D" id="3.40.630.30">
    <property type="match status" value="1"/>
</dbReference>
<dbReference type="Proteomes" id="UP001158045">
    <property type="component" value="Unassembled WGS sequence"/>
</dbReference>
<dbReference type="EMBL" id="JARYZI010000002">
    <property type="protein sequence ID" value="MDH8677408.1"/>
    <property type="molecule type" value="Genomic_DNA"/>
</dbReference>